<evidence type="ECO:0000256" key="6">
    <source>
        <dbReference type="ARBA" id="ARBA00023134"/>
    </source>
</evidence>
<dbReference type="Pfam" id="PF00448">
    <property type="entry name" value="SRP54"/>
    <property type="match status" value="1"/>
</dbReference>
<dbReference type="InterPro" id="IPR004125">
    <property type="entry name" value="Signal_recog_particle_SRP54_M"/>
</dbReference>
<evidence type="ECO:0000256" key="4">
    <source>
        <dbReference type="ARBA" id="ARBA00022801"/>
    </source>
</evidence>
<feature type="compositionally biased region" description="Pro residues" evidence="11">
    <location>
        <begin position="476"/>
        <end position="495"/>
    </location>
</feature>
<dbReference type="AlphaFoldDB" id="A0A4U8Z5J4"/>
<comment type="similarity">
    <text evidence="2 10">Belongs to the GTP-binding SRP family. SRP54 subfamily.</text>
</comment>
<evidence type="ECO:0000256" key="8">
    <source>
        <dbReference type="ARBA" id="ARBA00023274"/>
    </source>
</evidence>
<evidence type="ECO:0000256" key="2">
    <source>
        <dbReference type="ARBA" id="ARBA00005450"/>
    </source>
</evidence>
<dbReference type="GO" id="GO:0048500">
    <property type="term" value="C:signal recognition particle"/>
    <property type="evidence" value="ECO:0007669"/>
    <property type="project" value="UniProtKB-UniRule"/>
</dbReference>
<evidence type="ECO:0000256" key="5">
    <source>
        <dbReference type="ARBA" id="ARBA00022884"/>
    </source>
</evidence>
<feature type="binding site" evidence="10">
    <location>
        <begin position="107"/>
        <end position="114"/>
    </location>
    <ligand>
        <name>GTP</name>
        <dbReference type="ChEBI" id="CHEBI:37565"/>
    </ligand>
</feature>
<dbReference type="GO" id="GO:0005886">
    <property type="term" value="C:plasma membrane"/>
    <property type="evidence" value="ECO:0007669"/>
    <property type="project" value="UniProtKB-SubCell"/>
</dbReference>
<evidence type="ECO:0000256" key="10">
    <source>
        <dbReference type="HAMAP-Rule" id="MF_00306"/>
    </source>
</evidence>
<dbReference type="SMART" id="SM00963">
    <property type="entry name" value="SRP54_N"/>
    <property type="match status" value="1"/>
</dbReference>
<evidence type="ECO:0000313" key="13">
    <source>
        <dbReference type="EMBL" id="VFU10807.1"/>
    </source>
</evidence>
<keyword evidence="3 10" id="KW-0547">Nucleotide-binding</keyword>
<keyword evidence="4 10" id="KW-0378">Hydrolase</keyword>
<dbReference type="InterPro" id="IPR027417">
    <property type="entry name" value="P-loop_NTPase"/>
</dbReference>
<dbReference type="HAMAP" id="MF_00306">
    <property type="entry name" value="SRP54"/>
    <property type="match status" value="1"/>
</dbReference>
<keyword evidence="5 10" id="KW-0694">RNA-binding</keyword>
<dbReference type="SMART" id="SM00382">
    <property type="entry name" value="AAA"/>
    <property type="match status" value="1"/>
</dbReference>
<feature type="binding site" evidence="10">
    <location>
        <begin position="248"/>
        <end position="251"/>
    </location>
    <ligand>
        <name>GTP</name>
        <dbReference type="ChEBI" id="CHEBI:37565"/>
    </ligand>
</feature>
<dbReference type="InterPro" id="IPR003593">
    <property type="entry name" value="AAA+_ATPase"/>
</dbReference>
<evidence type="ECO:0000259" key="12">
    <source>
        <dbReference type="PROSITE" id="PS00300"/>
    </source>
</evidence>
<proteinExistence type="inferred from homology"/>
<organism evidence="13 14">
    <name type="scientific">Methylocella tundrae</name>
    <dbReference type="NCBI Taxonomy" id="227605"/>
    <lineage>
        <taxon>Bacteria</taxon>
        <taxon>Pseudomonadati</taxon>
        <taxon>Pseudomonadota</taxon>
        <taxon>Alphaproteobacteria</taxon>
        <taxon>Hyphomicrobiales</taxon>
        <taxon>Beijerinckiaceae</taxon>
        <taxon>Methylocella</taxon>
    </lineage>
</organism>
<sequence length="539" mass="56451">MFEGLSEKLSGIFDALTRRGSLSEEDVNVALREVRRALLEADVALDVVRSFVDKVRSRAVGANVIKSVTPGQMVVKIVNDVLIETLGAEAEPINLDAAPPVAIMMIGLQGAGKTTTTAKIAKRLSERMKRKVLMASLDVKRPAAQEQLAVLGRQIGVETLPVIAGQTPVQIAVRAEQAARLQGFDVVLLDTAGRTHIDEALMQEMAEIKAASKPHEILLVADSLTGQDAVNLAKSFDDRVGITGIVLTRVDGDGRGGAALSMRAVTGKPIKLLGAGEKMDALEDFHPSRIANRILGMGDIVSLVEKAAESIDAEKAQRIADRMRKGKFDLEDLSEQLAQVEKIGGLGGIMGMLPGMAKIKDQLAAANLDDRIIKRQRAIISSMTRQERRNPDILKASRKKRIASGSGVKVEDVNKLLKQHRQMADMMKSLGGAKRGGGALGKMASMFGMPGAGMGGMPQPSPEQIAALQKQLGPMPGGPAPKPVAAPKPLAPPPAGVSAAPKLPGLGGGAGGGLGAQPGKLPGLGGGLLSGLNPFGKKK</sequence>
<dbReference type="SUPFAM" id="SSF47446">
    <property type="entry name" value="Signal peptide-binding domain"/>
    <property type="match status" value="1"/>
</dbReference>
<evidence type="ECO:0000313" key="14">
    <source>
        <dbReference type="Proteomes" id="UP000294360"/>
    </source>
</evidence>
<comment type="catalytic activity">
    <reaction evidence="9 10">
        <text>GTP + H2O = GDP + phosphate + H(+)</text>
        <dbReference type="Rhea" id="RHEA:19669"/>
        <dbReference type="ChEBI" id="CHEBI:15377"/>
        <dbReference type="ChEBI" id="CHEBI:15378"/>
        <dbReference type="ChEBI" id="CHEBI:37565"/>
        <dbReference type="ChEBI" id="CHEBI:43474"/>
        <dbReference type="ChEBI" id="CHEBI:58189"/>
        <dbReference type="EC" id="3.6.5.4"/>
    </reaction>
</comment>
<dbReference type="GO" id="GO:0003924">
    <property type="term" value="F:GTPase activity"/>
    <property type="evidence" value="ECO:0007669"/>
    <property type="project" value="UniProtKB-UniRule"/>
</dbReference>
<dbReference type="KEGG" id="mtun:MTUNDRAET4_3926"/>
<comment type="subcellular location">
    <subcellularLocation>
        <location evidence="1">Cell inner membrane</location>
        <topology evidence="1">Peripheral membrane protein</topology>
        <orientation evidence="1">Cytoplasmic side</orientation>
    </subcellularLocation>
    <subcellularLocation>
        <location evidence="10">Cytoplasm</location>
    </subcellularLocation>
    <text evidence="10">The SRP-RNC complex is targeted to the cytoplasmic membrane.</text>
</comment>
<dbReference type="Pfam" id="PF02978">
    <property type="entry name" value="SRP_SPB"/>
    <property type="match status" value="1"/>
</dbReference>
<dbReference type="InterPro" id="IPR004780">
    <property type="entry name" value="SRP"/>
</dbReference>
<keyword evidence="6 10" id="KW-0342">GTP-binding</keyword>
<dbReference type="Gene3D" id="3.40.50.300">
    <property type="entry name" value="P-loop containing nucleotide triphosphate hydrolases"/>
    <property type="match status" value="1"/>
</dbReference>
<dbReference type="InterPro" id="IPR022941">
    <property type="entry name" value="SRP54"/>
</dbReference>
<feature type="compositionally biased region" description="Gly residues" evidence="11">
    <location>
        <begin position="505"/>
        <end position="529"/>
    </location>
</feature>
<dbReference type="InterPro" id="IPR000897">
    <property type="entry name" value="SRP54_GTPase_dom"/>
</dbReference>
<dbReference type="EMBL" id="LR536450">
    <property type="protein sequence ID" value="VFU10807.1"/>
    <property type="molecule type" value="Genomic_DNA"/>
</dbReference>
<comment type="domain">
    <text evidence="10">Composed of three domains: the N-terminal N domain, which is responsible for interactions with the ribosome, the central G domain, which binds GTP, and the C-terminal M domain, which binds the RNA and the signal sequence of the RNC.</text>
</comment>
<accession>A0A4U8Z5J4</accession>
<evidence type="ECO:0000256" key="11">
    <source>
        <dbReference type="SAM" id="MobiDB-lite"/>
    </source>
</evidence>
<dbReference type="InterPro" id="IPR036891">
    <property type="entry name" value="Signal_recog_part_SRP54_M_sf"/>
</dbReference>
<protein>
    <recommendedName>
        <fullName evidence="10">Signal recognition particle protein</fullName>
        <ecNumber evidence="10">3.6.5.4</ecNumber>
    </recommendedName>
    <alternativeName>
        <fullName evidence="10">Fifty-four homolog</fullName>
    </alternativeName>
</protein>
<keyword evidence="7 10" id="KW-0733">Signal recognition particle</keyword>
<evidence type="ECO:0000256" key="7">
    <source>
        <dbReference type="ARBA" id="ARBA00023135"/>
    </source>
</evidence>
<dbReference type="PANTHER" id="PTHR11564:SF5">
    <property type="entry name" value="SIGNAL RECOGNITION PARTICLE SUBUNIT SRP54"/>
    <property type="match status" value="1"/>
</dbReference>
<dbReference type="Gene3D" id="1.10.260.30">
    <property type="entry name" value="Signal recognition particle, SRP54 subunit, M-domain"/>
    <property type="match status" value="1"/>
</dbReference>
<dbReference type="PROSITE" id="PS00300">
    <property type="entry name" value="SRP54"/>
    <property type="match status" value="1"/>
</dbReference>
<dbReference type="Gene3D" id="1.20.120.140">
    <property type="entry name" value="Signal recognition particle SRP54, nucleotide-binding domain"/>
    <property type="match status" value="1"/>
</dbReference>
<dbReference type="InterPro" id="IPR042101">
    <property type="entry name" value="SRP54_N_sf"/>
</dbReference>
<gene>
    <name evidence="10 13" type="primary">ffh</name>
    <name evidence="13" type="ORF">MTUNDRAET4_3926</name>
</gene>
<evidence type="ECO:0000256" key="1">
    <source>
        <dbReference type="ARBA" id="ARBA00004515"/>
    </source>
</evidence>
<dbReference type="GO" id="GO:0006614">
    <property type="term" value="P:SRP-dependent cotranslational protein targeting to membrane"/>
    <property type="evidence" value="ECO:0007669"/>
    <property type="project" value="InterPro"/>
</dbReference>
<reference evidence="13 14" key="1">
    <citation type="submission" date="2019-03" db="EMBL/GenBank/DDBJ databases">
        <authorList>
            <person name="Kox A.R. M."/>
        </authorList>
    </citation>
    <scope>NUCLEOTIDE SEQUENCE [LARGE SCALE GENOMIC DNA]</scope>
    <source>
        <strain evidence="13">MTUNDRAET4 annotated genome</strain>
    </source>
</reference>
<keyword evidence="10" id="KW-0963">Cytoplasm</keyword>
<dbReference type="SMART" id="SM00962">
    <property type="entry name" value="SRP54"/>
    <property type="match status" value="1"/>
</dbReference>
<evidence type="ECO:0000256" key="9">
    <source>
        <dbReference type="ARBA" id="ARBA00048027"/>
    </source>
</evidence>
<dbReference type="CDD" id="cd18539">
    <property type="entry name" value="SRP_G"/>
    <property type="match status" value="1"/>
</dbReference>
<dbReference type="GO" id="GO:0005525">
    <property type="term" value="F:GTP binding"/>
    <property type="evidence" value="ECO:0007669"/>
    <property type="project" value="UniProtKB-UniRule"/>
</dbReference>
<feature type="domain" description="SRP54-type proteins GTP-binding" evidence="12">
    <location>
        <begin position="269"/>
        <end position="282"/>
    </location>
</feature>
<comment type="function">
    <text evidence="10">Involved in targeting and insertion of nascent membrane proteins into the cytoplasmic membrane. Binds to the hydrophobic signal sequence of the ribosome-nascent chain (RNC) as it emerges from the ribosomes. The SRP-RNC complex is then targeted to the cytoplasmic membrane where it interacts with the SRP receptor FtsY. Interaction with FtsY leads to the transfer of the RNC complex to the Sec translocase for insertion into the membrane, the hydrolysis of GTP by both Ffh and FtsY, and the dissociation of the SRP-FtsY complex into the individual components.</text>
</comment>
<dbReference type="Pfam" id="PF02881">
    <property type="entry name" value="SRP54_N"/>
    <property type="match status" value="1"/>
</dbReference>
<dbReference type="GO" id="GO:0008312">
    <property type="term" value="F:7S RNA binding"/>
    <property type="evidence" value="ECO:0007669"/>
    <property type="project" value="InterPro"/>
</dbReference>
<comment type="subunit">
    <text evidence="10">Part of the signal recognition particle protein translocation system, which is composed of SRP and FtsY. SRP is a ribonucleoprotein composed of Ffh and a 4.5S RNA molecule.</text>
</comment>
<dbReference type="NCBIfam" id="TIGR00959">
    <property type="entry name" value="ffh"/>
    <property type="match status" value="1"/>
</dbReference>
<dbReference type="InterPro" id="IPR013822">
    <property type="entry name" value="Signal_recog_particl_SRP54_hlx"/>
</dbReference>
<dbReference type="OrthoDB" id="9804720at2"/>
<dbReference type="EC" id="3.6.5.4" evidence="10"/>
<feature type="binding site" evidence="10">
    <location>
        <begin position="190"/>
        <end position="194"/>
    </location>
    <ligand>
        <name>GTP</name>
        <dbReference type="ChEBI" id="CHEBI:37565"/>
    </ligand>
</feature>
<dbReference type="SUPFAM" id="SSF52540">
    <property type="entry name" value="P-loop containing nucleoside triphosphate hydrolases"/>
    <property type="match status" value="1"/>
</dbReference>
<keyword evidence="8 10" id="KW-0687">Ribonucleoprotein</keyword>
<dbReference type="RefSeq" id="WP_134491699.1">
    <property type="nucleotide sequence ID" value="NZ_CP139089.1"/>
</dbReference>
<evidence type="ECO:0000256" key="3">
    <source>
        <dbReference type="ARBA" id="ARBA00022741"/>
    </source>
</evidence>
<dbReference type="Proteomes" id="UP000294360">
    <property type="component" value="Chromosome"/>
</dbReference>
<dbReference type="PANTHER" id="PTHR11564">
    <property type="entry name" value="SIGNAL RECOGNITION PARTICLE 54K PROTEIN SRP54"/>
    <property type="match status" value="1"/>
</dbReference>
<name>A0A4U8Z5J4_METTU</name>
<feature type="region of interest" description="Disordered" evidence="11">
    <location>
        <begin position="471"/>
        <end position="539"/>
    </location>
</feature>